<dbReference type="EMBL" id="JWIO01000011">
    <property type="protein sequence ID" value="KLL11788.1"/>
    <property type="molecule type" value="Genomic_DNA"/>
</dbReference>
<protein>
    <submittedName>
        <fullName evidence="1">Uncharacterized protein</fullName>
    </submittedName>
</protein>
<reference evidence="1 2" key="1">
    <citation type="submission" date="2014-12" db="EMBL/GenBank/DDBJ databases">
        <title>Frankia sp. BMG5.1 draft genome.</title>
        <authorList>
            <person name="Gtari M."/>
            <person name="Ghodhbane-Gtari F."/>
            <person name="Nouioui I."/>
            <person name="Ktari A."/>
            <person name="Hezbri K."/>
            <person name="Mimouni W."/>
            <person name="Sbissi I."/>
            <person name="Ayari A."/>
            <person name="Yamanaka T."/>
            <person name="Normand P."/>
            <person name="Tisa L.S."/>
            <person name="Boudabous A."/>
        </authorList>
    </citation>
    <scope>NUCLEOTIDE SEQUENCE [LARGE SCALE GENOMIC DNA]</scope>
    <source>
        <strain evidence="1 2">BMG5.1</strain>
    </source>
</reference>
<accession>A0ABR5F535</accession>
<proteinExistence type="predicted"/>
<evidence type="ECO:0000313" key="2">
    <source>
        <dbReference type="Proteomes" id="UP000035425"/>
    </source>
</evidence>
<keyword evidence="2" id="KW-1185">Reference proteome</keyword>
<dbReference type="Proteomes" id="UP000035425">
    <property type="component" value="Unassembled WGS sequence"/>
</dbReference>
<dbReference type="RefSeq" id="WP_047222618.1">
    <property type="nucleotide sequence ID" value="NZ_JWIO01000011.1"/>
</dbReference>
<sequence>MTGFQPNTTYEVYPFANGHVFSEPCTARTDANGSATCNDVRYDVPDTTVYEYVDTSAGKVPSNTIYWEPR</sequence>
<evidence type="ECO:0000313" key="1">
    <source>
        <dbReference type="EMBL" id="KLL11788.1"/>
    </source>
</evidence>
<name>A0ABR5F535_9ACTN</name>
<comment type="caution">
    <text evidence="1">The sequence shown here is derived from an EMBL/GenBank/DDBJ whole genome shotgun (WGS) entry which is preliminary data.</text>
</comment>
<organism evidence="1 2">
    <name type="scientific">Protofrankia coriariae</name>
    <dbReference type="NCBI Taxonomy" id="1562887"/>
    <lineage>
        <taxon>Bacteria</taxon>
        <taxon>Bacillati</taxon>
        <taxon>Actinomycetota</taxon>
        <taxon>Actinomycetes</taxon>
        <taxon>Frankiales</taxon>
        <taxon>Frankiaceae</taxon>
        <taxon>Protofrankia</taxon>
    </lineage>
</organism>
<gene>
    <name evidence="1" type="ORF">FrCorBMG51_08910</name>
</gene>